<keyword evidence="2" id="KW-1185">Reference proteome</keyword>
<evidence type="ECO:0000313" key="1">
    <source>
        <dbReference type="EMBL" id="PZM13102.1"/>
    </source>
</evidence>
<name>A0A2W4CJK9_9HYPH</name>
<accession>A0A2W4CJK9</accession>
<dbReference type="OrthoDB" id="880456at2"/>
<protein>
    <submittedName>
        <fullName evidence="1">Polyketide cyclase</fullName>
    </submittedName>
</protein>
<dbReference type="EMBL" id="PCDP01000036">
    <property type="protein sequence ID" value="PZM13102.1"/>
    <property type="molecule type" value="Genomic_DNA"/>
</dbReference>
<proteinExistence type="predicted"/>
<dbReference type="Gene3D" id="3.30.530.20">
    <property type="match status" value="1"/>
</dbReference>
<evidence type="ECO:0000313" key="2">
    <source>
        <dbReference type="Proteomes" id="UP000248925"/>
    </source>
</evidence>
<comment type="caution">
    <text evidence="1">The sequence shown here is derived from an EMBL/GenBank/DDBJ whole genome shotgun (WGS) entry which is preliminary data.</text>
</comment>
<dbReference type="SUPFAM" id="SSF55961">
    <property type="entry name" value="Bet v1-like"/>
    <property type="match status" value="1"/>
</dbReference>
<dbReference type="InterPro" id="IPR023393">
    <property type="entry name" value="START-like_dom_sf"/>
</dbReference>
<dbReference type="AlphaFoldDB" id="A0A2W4CJK9"/>
<organism evidence="1 2">
    <name type="scientific">Rhizobium tubonense</name>
    <dbReference type="NCBI Taxonomy" id="484088"/>
    <lineage>
        <taxon>Bacteria</taxon>
        <taxon>Pseudomonadati</taxon>
        <taxon>Pseudomonadota</taxon>
        <taxon>Alphaproteobacteria</taxon>
        <taxon>Hyphomicrobiales</taxon>
        <taxon>Rhizobiaceae</taxon>
        <taxon>Rhizobium/Agrobacterium group</taxon>
        <taxon>Rhizobium</taxon>
    </lineage>
</organism>
<sequence>MSVMAAKIVHISIDHDWQEVYDFAARPENMPLWASGLASGLEPDGPDWIASGVLGRVRVSFVPRNKFGVLDHTVTIESGLRVYNALRVVPNGDGCEVMFTLLRLPGMTDEQFTADADHVARDLHALKTLMER</sequence>
<gene>
    <name evidence="1" type="ORF">CPY51_16475</name>
</gene>
<dbReference type="RefSeq" id="WP_111161298.1">
    <property type="nucleotide sequence ID" value="NZ_PCDP01000036.1"/>
</dbReference>
<dbReference type="Proteomes" id="UP000248925">
    <property type="component" value="Unassembled WGS sequence"/>
</dbReference>
<reference evidence="1 2" key="1">
    <citation type="journal article" date="2018" name="Sci. Rep.">
        <title>Rhizobium tumorigenes sp. nov., a novel plant tumorigenic bacterium isolated from cane gall tumors on thornless blackberry.</title>
        <authorList>
            <person name="Kuzmanovi N."/>
            <person name="Smalla K."/>
            <person name="Gronow S."/>
            <person name="PuBawska J."/>
        </authorList>
    </citation>
    <scope>NUCLEOTIDE SEQUENCE [LARGE SCALE GENOMIC DNA]</scope>
    <source>
        <strain evidence="1 2">CCBAU 85046</strain>
    </source>
</reference>